<dbReference type="InterPro" id="IPR000595">
    <property type="entry name" value="cNMP-bd_dom"/>
</dbReference>
<dbReference type="Gene3D" id="2.60.120.10">
    <property type="entry name" value="Jelly Rolls"/>
    <property type="match status" value="1"/>
</dbReference>
<protein>
    <submittedName>
        <fullName evidence="2">Crp/Fnr family transcriptional regulator</fullName>
    </submittedName>
</protein>
<evidence type="ECO:0000313" key="3">
    <source>
        <dbReference type="Proteomes" id="UP000253410"/>
    </source>
</evidence>
<dbReference type="AlphaFoldDB" id="A0A365Y3C7"/>
<evidence type="ECO:0000313" key="2">
    <source>
        <dbReference type="EMBL" id="RBL93072.1"/>
    </source>
</evidence>
<dbReference type="SUPFAM" id="SSF51206">
    <property type="entry name" value="cAMP-binding domain-like"/>
    <property type="match status" value="1"/>
</dbReference>
<comment type="caution">
    <text evidence="2">The sequence shown here is derived from an EMBL/GenBank/DDBJ whole genome shotgun (WGS) entry which is preliminary data.</text>
</comment>
<dbReference type="CDD" id="cd00038">
    <property type="entry name" value="CAP_ED"/>
    <property type="match status" value="1"/>
</dbReference>
<dbReference type="OrthoDB" id="948610at2"/>
<dbReference type="EMBL" id="QFFJ01000001">
    <property type="protein sequence ID" value="RBL93072.1"/>
    <property type="molecule type" value="Genomic_DNA"/>
</dbReference>
<sequence length="192" mass="22199">MKKTTLTFEASVLQNAQLDSISKEMLFNAAQTQVVKQGDYLLTEGQICQHIWLVEKGACRAFYDNNHKEINTAFFFEQAFITNMKSLRNNEPSLYHLQAIEATTLLRWRKEELTALYQQSSAIAAYGTAQLEQLAITSEAHADWLKVLNPEERYEYILQHQPQLVQRVSITQLSSYIGISRETLSRIRRRVL</sequence>
<dbReference type="Proteomes" id="UP000253410">
    <property type="component" value="Unassembled WGS sequence"/>
</dbReference>
<dbReference type="Pfam" id="PF00027">
    <property type="entry name" value="cNMP_binding"/>
    <property type="match status" value="1"/>
</dbReference>
<organism evidence="2 3">
    <name type="scientific">Chitinophaga flava</name>
    <dbReference type="NCBI Taxonomy" id="2259036"/>
    <lineage>
        <taxon>Bacteria</taxon>
        <taxon>Pseudomonadati</taxon>
        <taxon>Bacteroidota</taxon>
        <taxon>Chitinophagia</taxon>
        <taxon>Chitinophagales</taxon>
        <taxon>Chitinophagaceae</taxon>
        <taxon>Chitinophaga</taxon>
    </lineage>
</organism>
<feature type="domain" description="Cyclic nucleotide-binding" evidence="1">
    <location>
        <begin position="34"/>
        <end position="119"/>
    </location>
</feature>
<reference evidence="2 3" key="1">
    <citation type="submission" date="2018-05" db="EMBL/GenBank/DDBJ databases">
        <title>Chitinophaga sp. K3CV102501T nov., isolated from isolated from a monsoon evergreen broad-leaved forest soil.</title>
        <authorList>
            <person name="Lv Y."/>
        </authorList>
    </citation>
    <scope>NUCLEOTIDE SEQUENCE [LARGE SCALE GENOMIC DNA]</scope>
    <source>
        <strain evidence="2 3">GDMCC 1.1325</strain>
    </source>
</reference>
<keyword evidence="3" id="KW-1185">Reference proteome</keyword>
<evidence type="ECO:0000259" key="1">
    <source>
        <dbReference type="Pfam" id="PF00027"/>
    </source>
</evidence>
<dbReference type="InterPro" id="IPR018490">
    <property type="entry name" value="cNMP-bd_dom_sf"/>
</dbReference>
<gene>
    <name evidence="2" type="ORF">DF182_11015</name>
</gene>
<dbReference type="RefSeq" id="WP_113615668.1">
    <property type="nucleotide sequence ID" value="NZ_QFFJ01000001.1"/>
</dbReference>
<dbReference type="InterPro" id="IPR014710">
    <property type="entry name" value="RmlC-like_jellyroll"/>
</dbReference>
<proteinExistence type="predicted"/>
<name>A0A365Y3C7_9BACT</name>
<accession>A0A365Y3C7</accession>